<dbReference type="Pfam" id="PF00593">
    <property type="entry name" value="TonB_dep_Rec_b-barrel"/>
    <property type="match status" value="1"/>
</dbReference>
<dbReference type="InterPro" id="IPR039426">
    <property type="entry name" value="TonB-dep_rcpt-like"/>
</dbReference>
<dbReference type="CDD" id="cd01347">
    <property type="entry name" value="ligand_gated_channel"/>
    <property type="match status" value="1"/>
</dbReference>
<dbReference type="Pfam" id="PF07715">
    <property type="entry name" value="Plug"/>
    <property type="match status" value="1"/>
</dbReference>
<evidence type="ECO:0000256" key="4">
    <source>
        <dbReference type="ARBA" id="ARBA00022452"/>
    </source>
</evidence>
<dbReference type="GO" id="GO:0015891">
    <property type="term" value="P:siderophore transport"/>
    <property type="evidence" value="ECO:0007669"/>
    <property type="project" value="InterPro"/>
</dbReference>
<evidence type="ECO:0000256" key="14">
    <source>
        <dbReference type="RuleBase" id="RU003357"/>
    </source>
</evidence>
<sequence>MARAKDVTSRTGRRGVAALAGALLAAQGVPGAAAQTAAPAQATAAAAIPAGPLSSALNRFAAQTGLQVLADADVTRGRRSRGAGAGLAPDRALAALLAGTGVSGRIVDGARVELAAEPIANAALVTGQVADDEIALDAITVYGEKAARDSSRTYASVGVVTEQDLRDSSPRDTAQAYNRLANVRSFPSAEGNSSIVIRGLNAEGVTAPGRAAPVVSVLIDGAPQNIEAIRRGSRGVWDVEQIEVLRGPQSTLQGRNSLGGSIVIKTKDPTFEPEVVVDGSLGTEDSKSAAFAVSGPLVKDQVALRIAGQIAREDKDIEFLDSSLDKERRDEFEQIRAKLLLTPDALPGFSALLSVSRTHDKPGWNFVTGPDFFDRRFDPGTSVSSEFRDTKVNRYGAELAYEFSPGWKLTSLTTFSESDLDISTPAGAGWQREGNRKGKDFSQDVQLNFNPGDSRLSGVVGFFAGRYTSDTADLSATTALAPYGIPNAVVQDLTTALKTTSIAAYADLRYKLHDRWTLIGGGRLLREKVGAKNDGVALDLDATLGCLFAGCPVPVYGSLNERSSVSKTVFLPKFGLAYDLTESQTIAATAAKGYRSGFSEVVAGATTLRKIAPEYMWSYELAYRSKWFDDRLQIDANAFYYDYKDQQIQSFNPAFPGQTITENGGESHAYGAEIEARWRPIDELTLFSNVGLLKTEFDKALTTAGDVSGKEFPQSPAVTLAMGAHWKHHSGFFAGADASYTDGFFSTGDLANTRSRYVKSFTLVNATLGYEMKHATIALFARNLFDKQYLTGIDSTGFSAAIGDGRVVGVRGTARF</sequence>
<dbReference type="GO" id="GO:0009279">
    <property type="term" value="C:cell outer membrane"/>
    <property type="evidence" value="ECO:0007669"/>
    <property type="project" value="UniProtKB-SubCell"/>
</dbReference>
<reference evidence="16" key="1">
    <citation type="journal article" date="2014" name="Int. J. Syst. Evol. Microbiol.">
        <title>Complete genome sequence of Corynebacterium casei LMG S-19264T (=DSM 44701T), isolated from a smear-ripened cheese.</title>
        <authorList>
            <consortium name="US DOE Joint Genome Institute (JGI-PGF)"/>
            <person name="Walter F."/>
            <person name="Albersmeier A."/>
            <person name="Kalinowski J."/>
            <person name="Ruckert C."/>
        </authorList>
    </citation>
    <scope>NUCLEOTIDE SEQUENCE</scope>
    <source>
        <strain evidence="16">VKM B-2555</strain>
    </source>
</reference>
<evidence type="ECO:0000256" key="7">
    <source>
        <dbReference type="ARBA" id="ARBA00023004"/>
    </source>
</evidence>
<evidence type="ECO:0000259" key="15">
    <source>
        <dbReference type="SMART" id="SM00965"/>
    </source>
</evidence>
<evidence type="ECO:0000256" key="6">
    <source>
        <dbReference type="ARBA" id="ARBA00022692"/>
    </source>
</evidence>
<evidence type="ECO:0000256" key="9">
    <source>
        <dbReference type="ARBA" id="ARBA00023077"/>
    </source>
</evidence>
<keyword evidence="4 13" id="KW-1134">Transmembrane beta strand</keyword>
<evidence type="ECO:0000256" key="8">
    <source>
        <dbReference type="ARBA" id="ARBA00023065"/>
    </source>
</evidence>
<dbReference type="NCBIfam" id="TIGR01783">
    <property type="entry name" value="TonB-siderophor"/>
    <property type="match status" value="1"/>
</dbReference>
<name>A0A9W6JKF6_9HYPH</name>
<dbReference type="InterPro" id="IPR010105">
    <property type="entry name" value="TonB_sidphr_rcpt"/>
</dbReference>
<keyword evidence="6 13" id="KW-0812">Transmembrane</keyword>
<proteinExistence type="inferred from homology"/>
<evidence type="ECO:0000256" key="12">
    <source>
        <dbReference type="ARBA" id="ARBA00023237"/>
    </source>
</evidence>
<dbReference type="GO" id="GO:0038023">
    <property type="term" value="F:signaling receptor activity"/>
    <property type="evidence" value="ECO:0007669"/>
    <property type="project" value="InterPro"/>
</dbReference>
<evidence type="ECO:0000256" key="2">
    <source>
        <dbReference type="ARBA" id="ARBA00009810"/>
    </source>
</evidence>
<organism evidence="16 17">
    <name type="scientific">Methylopila jiangsuensis</name>
    <dbReference type="NCBI Taxonomy" id="586230"/>
    <lineage>
        <taxon>Bacteria</taxon>
        <taxon>Pseudomonadati</taxon>
        <taxon>Pseudomonadota</taxon>
        <taxon>Alphaproteobacteria</taxon>
        <taxon>Hyphomicrobiales</taxon>
        <taxon>Methylopilaceae</taxon>
        <taxon>Methylopila</taxon>
    </lineage>
</organism>
<dbReference type="Proteomes" id="UP001143364">
    <property type="component" value="Unassembled WGS sequence"/>
</dbReference>
<comment type="caution">
    <text evidence="16">The sequence shown here is derived from an EMBL/GenBank/DDBJ whole genome shotgun (WGS) entry which is preliminary data.</text>
</comment>
<keyword evidence="10 13" id="KW-0472">Membrane</keyword>
<comment type="similarity">
    <text evidence="2 13 14">Belongs to the TonB-dependent receptor family.</text>
</comment>
<reference evidence="16" key="2">
    <citation type="submission" date="2023-01" db="EMBL/GenBank/DDBJ databases">
        <authorList>
            <person name="Sun Q."/>
            <person name="Evtushenko L."/>
        </authorList>
    </citation>
    <scope>NUCLEOTIDE SEQUENCE</scope>
    <source>
        <strain evidence="16">VKM B-2555</strain>
    </source>
</reference>
<keyword evidence="5" id="KW-0410">Iron transport</keyword>
<accession>A0A9W6JKF6</accession>
<dbReference type="PROSITE" id="PS52016">
    <property type="entry name" value="TONB_DEPENDENT_REC_3"/>
    <property type="match status" value="1"/>
</dbReference>
<dbReference type="Gene3D" id="3.55.50.30">
    <property type="match status" value="1"/>
</dbReference>
<dbReference type="Gene3D" id="2.40.170.20">
    <property type="entry name" value="TonB-dependent receptor, beta-barrel domain"/>
    <property type="match status" value="1"/>
</dbReference>
<evidence type="ECO:0000256" key="10">
    <source>
        <dbReference type="ARBA" id="ARBA00023136"/>
    </source>
</evidence>
<dbReference type="AlphaFoldDB" id="A0A9W6JKF6"/>
<feature type="domain" description="Secretin/TonB short N-terminal" evidence="15">
    <location>
        <begin position="66"/>
        <end position="115"/>
    </location>
</feature>
<dbReference type="PANTHER" id="PTHR32552:SF81">
    <property type="entry name" value="TONB-DEPENDENT OUTER MEMBRANE RECEPTOR"/>
    <property type="match status" value="1"/>
</dbReference>
<dbReference type="InterPro" id="IPR036942">
    <property type="entry name" value="Beta-barrel_TonB_sf"/>
</dbReference>
<evidence type="ECO:0000256" key="11">
    <source>
        <dbReference type="ARBA" id="ARBA00023170"/>
    </source>
</evidence>
<evidence type="ECO:0000256" key="13">
    <source>
        <dbReference type="PROSITE-ProRule" id="PRU01360"/>
    </source>
</evidence>
<keyword evidence="9 14" id="KW-0798">TonB box</keyword>
<dbReference type="PANTHER" id="PTHR32552">
    <property type="entry name" value="FERRICHROME IRON RECEPTOR-RELATED"/>
    <property type="match status" value="1"/>
</dbReference>
<dbReference type="EMBL" id="BSFK01000016">
    <property type="protein sequence ID" value="GLK77699.1"/>
    <property type="molecule type" value="Genomic_DNA"/>
</dbReference>
<dbReference type="SMART" id="SM00965">
    <property type="entry name" value="STN"/>
    <property type="match status" value="1"/>
</dbReference>
<protein>
    <submittedName>
        <fullName evidence="16">TonB-dependent receptor</fullName>
    </submittedName>
</protein>
<keyword evidence="12 13" id="KW-0998">Cell outer membrane</keyword>
<keyword evidence="7" id="KW-0408">Iron</keyword>
<dbReference type="GO" id="GO:0015343">
    <property type="term" value="F:siderophore-iron transmembrane transporter activity"/>
    <property type="evidence" value="ECO:0007669"/>
    <property type="project" value="InterPro"/>
</dbReference>
<dbReference type="SUPFAM" id="SSF56935">
    <property type="entry name" value="Porins"/>
    <property type="match status" value="1"/>
</dbReference>
<keyword evidence="8" id="KW-0406">Ion transport</keyword>
<evidence type="ECO:0000313" key="17">
    <source>
        <dbReference type="Proteomes" id="UP001143364"/>
    </source>
</evidence>
<evidence type="ECO:0000256" key="5">
    <source>
        <dbReference type="ARBA" id="ARBA00022496"/>
    </source>
</evidence>
<keyword evidence="3 13" id="KW-0813">Transport</keyword>
<dbReference type="InterPro" id="IPR000531">
    <property type="entry name" value="Beta-barrel_TonB"/>
</dbReference>
<keyword evidence="17" id="KW-1185">Reference proteome</keyword>
<evidence type="ECO:0000313" key="16">
    <source>
        <dbReference type="EMBL" id="GLK77699.1"/>
    </source>
</evidence>
<gene>
    <name evidence="16" type="ORF">GCM10008171_29530</name>
</gene>
<evidence type="ECO:0000256" key="1">
    <source>
        <dbReference type="ARBA" id="ARBA00004571"/>
    </source>
</evidence>
<comment type="subcellular location">
    <subcellularLocation>
        <location evidence="1 13">Cell outer membrane</location>
        <topology evidence="1 13">Multi-pass membrane protein</topology>
    </subcellularLocation>
</comment>
<dbReference type="InterPro" id="IPR012910">
    <property type="entry name" value="Plug_dom"/>
</dbReference>
<evidence type="ECO:0000256" key="3">
    <source>
        <dbReference type="ARBA" id="ARBA00022448"/>
    </source>
</evidence>
<dbReference type="InterPro" id="IPR011662">
    <property type="entry name" value="Secretin/TonB_short_N"/>
</dbReference>
<keyword evidence="11 16" id="KW-0675">Receptor</keyword>